<dbReference type="KEGG" id="cag:Cagg_2566"/>
<feature type="transmembrane region" description="Helical" evidence="1">
    <location>
        <begin position="444"/>
        <end position="463"/>
    </location>
</feature>
<dbReference type="HOGENOM" id="CLU_432625_0_0_0"/>
<feature type="transmembrane region" description="Helical" evidence="1">
    <location>
        <begin position="407"/>
        <end position="424"/>
    </location>
</feature>
<name>B8G433_CHLAD</name>
<gene>
    <name evidence="2" type="ordered locus">Cagg_2566</name>
</gene>
<feature type="transmembrane region" description="Helical" evidence="1">
    <location>
        <begin position="29"/>
        <end position="62"/>
    </location>
</feature>
<proteinExistence type="predicted"/>
<feature type="transmembrane region" description="Helical" evidence="1">
    <location>
        <begin position="273"/>
        <end position="292"/>
    </location>
</feature>
<evidence type="ECO:0000313" key="2">
    <source>
        <dbReference type="EMBL" id="ACL25435.1"/>
    </source>
</evidence>
<feature type="transmembrane region" description="Helical" evidence="1">
    <location>
        <begin position="470"/>
        <end position="490"/>
    </location>
</feature>
<dbReference type="eggNOG" id="COG5617">
    <property type="taxonomic scope" value="Bacteria"/>
</dbReference>
<feature type="transmembrane region" description="Helical" evidence="1">
    <location>
        <begin position="496"/>
        <end position="517"/>
    </location>
</feature>
<feature type="transmembrane region" description="Helical" evidence="1">
    <location>
        <begin position="136"/>
        <end position="157"/>
    </location>
</feature>
<keyword evidence="3" id="KW-1185">Reference proteome</keyword>
<feature type="transmembrane region" description="Helical" evidence="1">
    <location>
        <begin position="227"/>
        <end position="244"/>
    </location>
</feature>
<evidence type="ECO:0000256" key="1">
    <source>
        <dbReference type="SAM" id="Phobius"/>
    </source>
</evidence>
<dbReference type="Proteomes" id="UP000002508">
    <property type="component" value="Chromosome"/>
</dbReference>
<evidence type="ECO:0000313" key="3">
    <source>
        <dbReference type="Proteomes" id="UP000002508"/>
    </source>
</evidence>
<keyword evidence="1" id="KW-0812">Transmembrane</keyword>
<feature type="transmembrane region" description="Helical" evidence="1">
    <location>
        <begin position="304"/>
        <end position="326"/>
    </location>
</feature>
<feature type="transmembrane region" description="Helical" evidence="1">
    <location>
        <begin position="249"/>
        <end position="267"/>
    </location>
</feature>
<dbReference type="STRING" id="326427.Cagg_2566"/>
<feature type="transmembrane region" description="Helical" evidence="1">
    <location>
        <begin position="74"/>
        <end position="96"/>
    </location>
</feature>
<evidence type="ECO:0008006" key="4">
    <source>
        <dbReference type="Google" id="ProtNLM"/>
    </source>
</evidence>
<sequence>MNGREFQPVSTTVGGEQLTTSRLSAGRRWLLSGLVIGLLVAMTTTGRAVLATAFWLIAPGYLIERYLPGARPHWLLRIALWVGIGLSILPLVYLWTTAIGGAVTPSLLIGGAFLLAISTGVAAWHDLAAVHDRPSTATWVLLTVLVITAGLRAVQIADLAFPPWVDSVHHALMIRVAAETGRVPWTLTPYLPVVDMPYHWGYHVLIAAAWQLSGGESPDVMLWSGQFLNWLQSVTAAALALLYWRRPVAASVAAVIVGCISWMPAYYVSWGRYTQLSGLLLLVGLAISWHYWLHTGDRRERIGWLALIILTATGLSLVHMRVFVFGGALIAAESLVWCMRQSRRTISIYAGLAGLVGVGVALLAAPWWWLILRRILLPAAVGEQSLTTGGSYARLSYDLMWIGPNEWLVALALLGALLGVARRQRATTILTLWVGGLVVLTNPWLISFVLPSVGVIVLIGSVVQRRWRWAGIGLLLLAINPATVHLPFLWLLPVDIAAISLFLPLSSLIGGGATLIWPSRRWLQIGGACALIGVALWGAQQQRNIVNPITVLATADDRVAMRWIGEHTPTDARFLINAAPWLPTIERGNDGGWWITPLTGRWTSTPPVLITYGDPTALRVARQLSQQVIAIGNGQPIDLVQLVTDAQIDYIYTSPAGPLTPAQIAGLGYEPVYTQGGVVIYQVRAR</sequence>
<dbReference type="RefSeq" id="WP_015941293.1">
    <property type="nucleotide sequence ID" value="NC_011831.1"/>
</dbReference>
<organism evidence="2 3">
    <name type="scientific">Chloroflexus aggregans (strain MD-66 / DSM 9485)</name>
    <dbReference type="NCBI Taxonomy" id="326427"/>
    <lineage>
        <taxon>Bacteria</taxon>
        <taxon>Bacillati</taxon>
        <taxon>Chloroflexota</taxon>
        <taxon>Chloroflexia</taxon>
        <taxon>Chloroflexales</taxon>
        <taxon>Chloroflexineae</taxon>
        <taxon>Chloroflexaceae</taxon>
        <taxon>Chloroflexus</taxon>
    </lineage>
</organism>
<keyword evidence="1" id="KW-0472">Membrane</keyword>
<accession>B8G433</accession>
<feature type="transmembrane region" description="Helical" evidence="1">
    <location>
        <begin position="522"/>
        <end position="539"/>
    </location>
</feature>
<dbReference type="AlphaFoldDB" id="B8G433"/>
<feature type="transmembrane region" description="Helical" evidence="1">
    <location>
        <begin position="102"/>
        <end position="124"/>
    </location>
</feature>
<dbReference type="EMBL" id="CP001337">
    <property type="protein sequence ID" value="ACL25435.1"/>
    <property type="molecule type" value="Genomic_DNA"/>
</dbReference>
<feature type="transmembrane region" description="Helical" evidence="1">
    <location>
        <begin position="346"/>
        <end position="370"/>
    </location>
</feature>
<reference evidence="2" key="1">
    <citation type="submission" date="2008-12" db="EMBL/GenBank/DDBJ databases">
        <title>Complete sequence of Chloroflexus aggregans DSM 9485.</title>
        <authorList>
            <consortium name="US DOE Joint Genome Institute"/>
            <person name="Lucas S."/>
            <person name="Copeland A."/>
            <person name="Lapidus A."/>
            <person name="Glavina del Rio T."/>
            <person name="Dalin E."/>
            <person name="Tice H."/>
            <person name="Pitluck S."/>
            <person name="Foster B."/>
            <person name="Larimer F."/>
            <person name="Land M."/>
            <person name="Hauser L."/>
            <person name="Kyrpides N."/>
            <person name="Mikhailova N."/>
            <person name="Bryant D."/>
            <person name="Richardson P."/>
        </authorList>
    </citation>
    <scope>NUCLEOTIDE SEQUENCE</scope>
    <source>
        <strain evidence="2">DSM 9485</strain>
    </source>
</reference>
<keyword evidence="1" id="KW-1133">Transmembrane helix</keyword>
<protein>
    <recommendedName>
        <fullName evidence="4">Glycosyltransferase RgtA/B/C/D-like domain-containing protein</fullName>
    </recommendedName>
</protein>